<proteinExistence type="predicted"/>
<sequence length="345" mass="38622">MTEQIIKETNAEEAIGVLARRTEIADSSKEVHEEQFGAEIKVSMEHDAEGSSANPDDHHFTEKVANLELHAARDEKDTEISESENDTGNMIAVEQAAEATMSPAEGESVAHSAEHAEHGSTSEEGIAPELFAPIVVESDKGKMDESKVSDENTSTENVQIDECGKIEPIPASTENEKVFLEESIAYVTVSTNEEDQKLTNITDYSKPDACAIEEQHRTNIVLKDETEEEAMQYDIKTETSLGKGEEKCLGREDLQTNGAPKSEIAVNGSVEYTLQAEEEVDVRSHTETIQTEMLEEVRKQQKKTYQKLKYPNFTLNMRMPSNRKLLRKSLQVWKVRSSVRKMRSQ</sequence>
<name>A0AAN7L2R6_TRANT</name>
<accession>A0AAN7L2R6</accession>
<comment type="caution">
    <text evidence="2">The sequence shown here is derived from an EMBL/GenBank/DDBJ whole genome shotgun (WGS) entry which is preliminary data.</text>
</comment>
<evidence type="ECO:0000313" key="2">
    <source>
        <dbReference type="EMBL" id="KAK4775073.1"/>
    </source>
</evidence>
<reference evidence="2 3" key="1">
    <citation type="journal article" date="2023" name="Hortic Res">
        <title>Pangenome of water caltrop reveals structural variations and asymmetric subgenome divergence after allopolyploidization.</title>
        <authorList>
            <person name="Zhang X."/>
            <person name="Chen Y."/>
            <person name="Wang L."/>
            <person name="Yuan Y."/>
            <person name="Fang M."/>
            <person name="Shi L."/>
            <person name="Lu R."/>
            <person name="Comes H.P."/>
            <person name="Ma Y."/>
            <person name="Chen Y."/>
            <person name="Huang G."/>
            <person name="Zhou Y."/>
            <person name="Zheng Z."/>
            <person name="Qiu Y."/>
        </authorList>
    </citation>
    <scope>NUCLEOTIDE SEQUENCE [LARGE SCALE GENOMIC DNA]</scope>
    <source>
        <strain evidence="2">F231</strain>
    </source>
</reference>
<feature type="compositionally biased region" description="Basic and acidic residues" evidence="1">
    <location>
        <begin position="70"/>
        <end position="79"/>
    </location>
</feature>
<gene>
    <name evidence="2" type="ORF">SAY86_010008</name>
</gene>
<evidence type="ECO:0000256" key="1">
    <source>
        <dbReference type="SAM" id="MobiDB-lite"/>
    </source>
</evidence>
<protein>
    <submittedName>
        <fullName evidence="2">Uncharacterized protein</fullName>
    </submittedName>
</protein>
<organism evidence="2 3">
    <name type="scientific">Trapa natans</name>
    <name type="common">Water chestnut</name>
    <dbReference type="NCBI Taxonomy" id="22666"/>
    <lineage>
        <taxon>Eukaryota</taxon>
        <taxon>Viridiplantae</taxon>
        <taxon>Streptophyta</taxon>
        <taxon>Embryophyta</taxon>
        <taxon>Tracheophyta</taxon>
        <taxon>Spermatophyta</taxon>
        <taxon>Magnoliopsida</taxon>
        <taxon>eudicotyledons</taxon>
        <taxon>Gunneridae</taxon>
        <taxon>Pentapetalae</taxon>
        <taxon>rosids</taxon>
        <taxon>malvids</taxon>
        <taxon>Myrtales</taxon>
        <taxon>Lythraceae</taxon>
        <taxon>Trapa</taxon>
    </lineage>
</organism>
<keyword evidence="3" id="KW-1185">Reference proteome</keyword>
<dbReference type="AlphaFoldDB" id="A0AAN7L2R6"/>
<feature type="region of interest" description="Disordered" evidence="1">
    <location>
        <begin position="68"/>
        <end position="129"/>
    </location>
</feature>
<evidence type="ECO:0000313" key="3">
    <source>
        <dbReference type="Proteomes" id="UP001346149"/>
    </source>
</evidence>
<dbReference type="Proteomes" id="UP001346149">
    <property type="component" value="Unassembled WGS sequence"/>
</dbReference>
<feature type="compositionally biased region" description="Basic and acidic residues" evidence="1">
    <location>
        <begin position="112"/>
        <end position="121"/>
    </location>
</feature>
<dbReference type="EMBL" id="JAXQNO010000019">
    <property type="protein sequence ID" value="KAK4775073.1"/>
    <property type="molecule type" value="Genomic_DNA"/>
</dbReference>